<evidence type="ECO:0000259" key="2">
    <source>
        <dbReference type="PROSITE" id="PS50113"/>
    </source>
</evidence>
<dbReference type="EMBL" id="JBHSMD010000010">
    <property type="protein sequence ID" value="MFC5495426.1"/>
    <property type="molecule type" value="Genomic_DNA"/>
</dbReference>
<dbReference type="InterPro" id="IPR043128">
    <property type="entry name" value="Rev_trsase/Diguanyl_cyclase"/>
</dbReference>
<gene>
    <name evidence="4" type="ORF">ACFPKY_20125</name>
</gene>
<evidence type="ECO:0000259" key="3">
    <source>
        <dbReference type="PROSITE" id="PS50887"/>
    </source>
</evidence>
<dbReference type="PROSITE" id="PS50112">
    <property type="entry name" value="PAS"/>
    <property type="match status" value="4"/>
</dbReference>
<dbReference type="PANTHER" id="PTHR44757">
    <property type="entry name" value="DIGUANYLATE CYCLASE DGCP"/>
    <property type="match status" value="1"/>
</dbReference>
<dbReference type="CDD" id="cd01949">
    <property type="entry name" value="GGDEF"/>
    <property type="match status" value="1"/>
</dbReference>
<organism evidence="4 5">
    <name type="scientific">Nocardioides caricicola</name>
    <dbReference type="NCBI Taxonomy" id="634770"/>
    <lineage>
        <taxon>Bacteria</taxon>
        <taxon>Bacillati</taxon>
        <taxon>Actinomycetota</taxon>
        <taxon>Actinomycetes</taxon>
        <taxon>Propionibacteriales</taxon>
        <taxon>Nocardioidaceae</taxon>
        <taxon>Nocardioides</taxon>
    </lineage>
</organism>
<dbReference type="Pfam" id="PF08448">
    <property type="entry name" value="PAS_4"/>
    <property type="match status" value="2"/>
</dbReference>
<dbReference type="Gene3D" id="3.30.450.20">
    <property type="entry name" value="PAS domain"/>
    <property type="match status" value="4"/>
</dbReference>
<dbReference type="InterPro" id="IPR013655">
    <property type="entry name" value="PAS_fold_3"/>
</dbReference>
<dbReference type="Pfam" id="PF00989">
    <property type="entry name" value="PAS"/>
    <property type="match status" value="1"/>
</dbReference>
<dbReference type="SUPFAM" id="SSF55073">
    <property type="entry name" value="Nucleotide cyclase"/>
    <property type="match status" value="1"/>
</dbReference>
<proteinExistence type="predicted"/>
<dbReference type="SMART" id="SM00091">
    <property type="entry name" value="PAS"/>
    <property type="match status" value="4"/>
</dbReference>
<evidence type="ECO:0000313" key="4">
    <source>
        <dbReference type="EMBL" id="MFC5495426.1"/>
    </source>
</evidence>
<keyword evidence="5" id="KW-1185">Reference proteome</keyword>
<dbReference type="SUPFAM" id="SSF55785">
    <property type="entry name" value="PYP-like sensor domain (PAS domain)"/>
    <property type="match status" value="4"/>
</dbReference>
<dbReference type="SMART" id="SM00267">
    <property type="entry name" value="GGDEF"/>
    <property type="match status" value="1"/>
</dbReference>
<dbReference type="PROSITE" id="PS50113">
    <property type="entry name" value="PAC"/>
    <property type="match status" value="1"/>
</dbReference>
<reference evidence="5" key="1">
    <citation type="journal article" date="2019" name="Int. J. Syst. Evol. Microbiol.">
        <title>The Global Catalogue of Microorganisms (GCM) 10K type strain sequencing project: providing services to taxonomists for standard genome sequencing and annotation.</title>
        <authorList>
            <consortium name="The Broad Institute Genomics Platform"/>
            <consortium name="The Broad Institute Genome Sequencing Center for Infectious Disease"/>
            <person name="Wu L."/>
            <person name="Ma J."/>
        </authorList>
    </citation>
    <scope>NUCLEOTIDE SEQUENCE [LARGE SCALE GENOMIC DNA]</scope>
    <source>
        <strain evidence="5">KACC 13778</strain>
    </source>
</reference>
<feature type="domain" description="PAS" evidence="1">
    <location>
        <begin position="140"/>
        <end position="217"/>
    </location>
</feature>
<dbReference type="NCBIfam" id="TIGR00254">
    <property type="entry name" value="GGDEF"/>
    <property type="match status" value="1"/>
</dbReference>
<dbReference type="RefSeq" id="WP_345181708.1">
    <property type="nucleotide sequence ID" value="NZ_BAABFQ010000009.1"/>
</dbReference>
<dbReference type="InterPro" id="IPR013767">
    <property type="entry name" value="PAS_fold"/>
</dbReference>
<name>A0ABW0N5B3_9ACTN</name>
<dbReference type="InterPro" id="IPR000014">
    <property type="entry name" value="PAS"/>
</dbReference>
<dbReference type="PANTHER" id="PTHR44757:SF2">
    <property type="entry name" value="BIOFILM ARCHITECTURE MAINTENANCE PROTEIN MBAA"/>
    <property type="match status" value="1"/>
</dbReference>
<dbReference type="SMART" id="SM00086">
    <property type="entry name" value="PAC"/>
    <property type="match status" value="3"/>
</dbReference>
<dbReference type="NCBIfam" id="TIGR00229">
    <property type="entry name" value="sensory_box"/>
    <property type="match status" value="4"/>
</dbReference>
<dbReference type="InterPro" id="IPR035965">
    <property type="entry name" value="PAS-like_dom_sf"/>
</dbReference>
<dbReference type="InterPro" id="IPR013656">
    <property type="entry name" value="PAS_4"/>
</dbReference>
<dbReference type="CDD" id="cd00130">
    <property type="entry name" value="PAS"/>
    <property type="match status" value="4"/>
</dbReference>
<protein>
    <submittedName>
        <fullName evidence="4">PAS domain S-box protein</fullName>
    </submittedName>
</protein>
<dbReference type="InterPro" id="IPR052155">
    <property type="entry name" value="Biofilm_reg_signaling"/>
</dbReference>
<comment type="caution">
    <text evidence="4">The sequence shown here is derived from an EMBL/GenBank/DDBJ whole genome shotgun (WGS) entry which is preliminary data.</text>
</comment>
<feature type="domain" description="PAS" evidence="1">
    <location>
        <begin position="393"/>
        <end position="466"/>
    </location>
</feature>
<dbReference type="InterPro" id="IPR000700">
    <property type="entry name" value="PAS-assoc_C"/>
</dbReference>
<dbReference type="InterPro" id="IPR001610">
    <property type="entry name" value="PAC"/>
</dbReference>
<accession>A0ABW0N5B3</accession>
<dbReference type="Pfam" id="PF00990">
    <property type="entry name" value="GGDEF"/>
    <property type="match status" value="1"/>
</dbReference>
<evidence type="ECO:0000259" key="1">
    <source>
        <dbReference type="PROSITE" id="PS50112"/>
    </source>
</evidence>
<feature type="domain" description="PAS" evidence="1">
    <location>
        <begin position="284"/>
        <end position="337"/>
    </location>
</feature>
<feature type="domain" description="GGDEF" evidence="3">
    <location>
        <begin position="538"/>
        <end position="668"/>
    </location>
</feature>
<dbReference type="Gene3D" id="3.30.70.270">
    <property type="match status" value="1"/>
</dbReference>
<dbReference type="Proteomes" id="UP001595956">
    <property type="component" value="Unassembled WGS sequence"/>
</dbReference>
<dbReference type="InterPro" id="IPR000160">
    <property type="entry name" value="GGDEF_dom"/>
</dbReference>
<feature type="domain" description="PAS" evidence="1">
    <location>
        <begin position="21"/>
        <end position="91"/>
    </location>
</feature>
<dbReference type="PROSITE" id="PS50887">
    <property type="entry name" value="GGDEF"/>
    <property type="match status" value="1"/>
</dbReference>
<feature type="domain" description="PAC" evidence="2">
    <location>
        <begin position="451"/>
        <end position="505"/>
    </location>
</feature>
<dbReference type="InterPro" id="IPR029787">
    <property type="entry name" value="Nucleotide_cyclase"/>
</dbReference>
<evidence type="ECO:0000313" key="5">
    <source>
        <dbReference type="Proteomes" id="UP001595956"/>
    </source>
</evidence>
<sequence length="670" mass="73229">MSWNGLAESTPSGGMMREIDQGRLLTSIAAASDDCILSLDEHGSIVWASPATEHVLGWRPESLFGRVLDDLFTADGADMRAVAVRRLMAGDRVQPFVETGRRRDGATFKVQVTLGPVTGSDGTPCGAVVILRDVTAFLREQRELALALEMSRAHFDQAVTAQAILDLEGKLDSANPAWCELFGRGEGWFADSNLAELIHPDDVAAFDAALLRLRAGGVESISHRGRFRGADGHDLPLVLDAALLREPNGTPYAVAASVREAGPEDDPQPLTEVLHRRGWDTAAILDEDLTLTFASAALDRLLGYEPDDGGAHLGWEYIHPTDVTAVVDLLARLLAEPHRQDRVVLRLRDAQDQWRWVEVTAANCLADPEIGGLVANVTDISERVRTEEALRLSEALHRAMVETAPEGIIATSPEGTVIFANETAAEIVGRSVAEMHGETPLRLFGLADDADDSEVHDVVHQLPDGRERTLKVSLRPLNSRNNRLGSLITLSDVTDARQAERALLRRALHDPLTALPNRYLFLDRLETAAARQRRYEGRETAVLFIDLDAFKQINDTFGHQTGDDVLREVANRLQASVRATDTVGRLGGDEFAVICEDTGVEEALIVAHRILDAFATPVRVDELDHEASLSIGVALAPYYPFDAVLRRADEAMYRAKQSGGRRIVVAGREE</sequence>
<dbReference type="Pfam" id="PF08447">
    <property type="entry name" value="PAS_3"/>
    <property type="match status" value="1"/>
</dbReference>